<name>A0A1I5ED19_9BACE</name>
<dbReference type="EMBL" id="FOUM01000064">
    <property type="protein sequence ID" value="SFO09404.1"/>
    <property type="molecule type" value="Genomic_DNA"/>
</dbReference>
<proteinExistence type="predicted"/>
<reference evidence="2 3" key="1">
    <citation type="submission" date="2016-10" db="EMBL/GenBank/DDBJ databases">
        <authorList>
            <person name="de Groot N.N."/>
        </authorList>
    </citation>
    <scope>NUCLEOTIDE SEQUENCE [LARGE SCALE GENOMIC DNA]</scope>
    <source>
        <strain evidence="2 3">NLAE-zl-C202</strain>
    </source>
</reference>
<dbReference type="InterPro" id="IPR024937">
    <property type="entry name" value="Domain_X"/>
</dbReference>
<sequence>MKLEFSDEKTLITHSQKAAKFLGYAVLANRSNLAKRDNTGRLSRVYNKKVLLRISMETIKKKLLDFGVLEVKTHNGKEHWKPREHRKIICNDNLEILQKYNYTIRGFHNYYAIANNSSLLNSYKYIMEYSMYKTFAGKYKSKVSKIARKYKQDGLFTVQYQGSKGGEKQQTFYNESFSRRKT</sequence>
<evidence type="ECO:0000313" key="2">
    <source>
        <dbReference type="EMBL" id="SFO09404.1"/>
    </source>
</evidence>
<dbReference type="AlphaFoldDB" id="A0A1I5ED19"/>
<dbReference type="GO" id="GO:0005737">
    <property type="term" value="C:cytoplasm"/>
    <property type="evidence" value="ECO:0007669"/>
    <property type="project" value="UniProtKB-ARBA"/>
</dbReference>
<organism evidence="2 3">
    <name type="scientific">Bacteroides xylanisolvens</name>
    <dbReference type="NCBI Taxonomy" id="371601"/>
    <lineage>
        <taxon>Bacteria</taxon>
        <taxon>Pseudomonadati</taxon>
        <taxon>Bacteroidota</taxon>
        <taxon>Bacteroidia</taxon>
        <taxon>Bacteroidales</taxon>
        <taxon>Bacteroidaceae</taxon>
        <taxon>Bacteroides</taxon>
    </lineage>
</organism>
<dbReference type="Pfam" id="PF01348">
    <property type="entry name" value="Intron_maturas2"/>
    <property type="match status" value="1"/>
</dbReference>
<evidence type="ECO:0000313" key="3">
    <source>
        <dbReference type="Proteomes" id="UP000183766"/>
    </source>
</evidence>
<dbReference type="GO" id="GO:0006397">
    <property type="term" value="P:mRNA processing"/>
    <property type="evidence" value="ECO:0007669"/>
    <property type="project" value="InterPro"/>
</dbReference>
<feature type="domain" description="Domain X" evidence="1">
    <location>
        <begin position="48"/>
        <end position="151"/>
    </location>
</feature>
<gene>
    <name evidence="2" type="ORF">SAMN05216250_1644</name>
</gene>
<protein>
    <submittedName>
        <fullName evidence="2">Type II intron maturase</fullName>
    </submittedName>
</protein>
<dbReference type="RefSeq" id="WP_347748693.1">
    <property type="nucleotide sequence ID" value="NZ_JBDQCT010000035.1"/>
</dbReference>
<evidence type="ECO:0000259" key="1">
    <source>
        <dbReference type="Pfam" id="PF01348"/>
    </source>
</evidence>
<accession>A0A1I5ED19</accession>
<dbReference type="Proteomes" id="UP000183766">
    <property type="component" value="Unassembled WGS sequence"/>
</dbReference>